<evidence type="ECO:0000313" key="2">
    <source>
        <dbReference type="Proteomes" id="UP001164250"/>
    </source>
</evidence>
<reference evidence="2" key="1">
    <citation type="journal article" date="2023" name="G3 (Bethesda)">
        <title>Genome assembly and association tests identify interacting loci associated with vigor, precocity, and sex in interspecific pistachio rootstocks.</title>
        <authorList>
            <person name="Palmer W."/>
            <person name="Jacygrad E."/>
            <person name="Sagayaradj S."/>
            <person name="Cavanaugh K."/>
            <person name="Han R."/>
            <person name="Bertier L."/>
            <person name="Beede B."/>
            <person name="Kafkas S."/>
            <person name="Golino D."/>
            <person name="Preece J."/>
            <person name="Michelmore R."/>
        </authorList>
    </citation>
    <scope>NUCLEOTIDE SEQUENCE [LARGE SCALE GENOMIC DNA]</scope>
</reference>
<organism evidence="1 2">
    <name type="scientific">Pistacia atlantica</name>
    <dbReference type="NCBI Taxonomy" id="434234"/>
    <lineage>
        <taxon>Eukaryota</taxon>
        <taxon>Viridiplantae</taxon>
        <taxon>Streptophyta</taxon>
        <taxon>Embryophyta</taxon>
        <taxon>Tracheophyta</taxon>
        <taxon>Spermatophyta</taxon>
        <taxon>Magnoliopsida</taxon>
        <taxon>eudicotyledons</taxon>
        <taxon>Gunneridae</taxon>
        <taxon>Pentapetalae</taxon>
        <taxon>rosids</taxon>
        <taxon>malvids</taxon>
        <taxon>Sapindales</taxon>
        <taxon>Anacardiaceae</taxon>
        <taxon>Pistacia</taxon>
    </lineage>
</organism>
<accession>A0ACC1AX48</accession>
<dbReference type="EMBL" id="CM047904">
    <property type="protein sequence ID" value="KAJ0091148.1"/>
    <property type="molecule type" value="Genomic_DNA"/>
</dbReference>
<evidence type="ECO:0000313" key="1">
    <source>
        <dbReference type="EMBL" id="KAJ0091148.1"/>
    </source>
</evidence>
<comment type="caution">
    <text evidence="1">The sequence shown here is derived from an EMBL/GenBank/DDBJ whole genome shotgun (WGS) entry which is preliminary data.</text>
</comment>
<keyword evidence="2" id="KW-1185">Reference proteome</keyword>
<proteinExistence type="predicted"/>
<protein>
    <submittedName>
        <fullName evidence="1">Uncharacterized protein</fullName>
    </submittedName>
</protein>
<name>A0ACC1AX48_9ROSI</name>
<gene>
    <name evidence="1" type="ORF">Patl1_14745</name>
</gene>
<sequence>MGSKDQLEFPLMGSKDESVIPVLNSMDQSELPPLFVKLSFDKSSLAQAIWQVWSLIEMINRSFSSGEEGWFEKKQLDVKKVENEKATWNYYLQCWLEVETETLRSSMAAHMEKRVSKAPTQTSLITYFHSLRKKECYLVTQNPLLSNSFRGQSHSENGALAAFCLKWKMHLVTPLSFLDHIIRRLGLKNNLHWEFLRRPPPHCGRPCSDLNADLPYTILPATLGDMLSIISEPVQPLTSAPSPSLNIADIVDPPLPAVANGSTPDDTEFDFRSSPTGARPVLAPSSSDKTNIANIGVSIVAAMLLCLLST</sequence>
<dbReference type="Proteomes" id="UP001164250">
    <property type="component" value="Chromosome 8"/>
</dbReference>